<evidence type="ECO:0000256" key="1">
    <source>
        <dbReference type="SAM" id="MobiDB-lite"/>
    </source>
</evidence>
<dbReference type="GeneID" id="125763133"/>
<dbReference type="KEGG" id="afun:125763133"/>
<reference evidence="2" key="1">
    <citation type="journal article" date="2007" name="Insect Biochem. Mol. Biol.">
        <title>An insight into the sialome of Anopheles funestus reveals an emerging pattern in anopheline salivagry protein families.</title>
        <authorList>
            <person name="Calvo E."/>
            <person name="Dao A."/>
            <person name="Pham V.M."/>
            <person name="Ribeiro J.M."/>
        </authorList>
    </citation>
    <scope>NUCLEOTIDE SEQUENCE</scope>
    <source>
        <tissue evidence="2">Salivary gland</tissue>
    </source>
</reference>
<protein>
    <submittedName>
        <fullName evidence="2 3">30 kDa salivary antigen family protein</fullName>
    </submittedName>
</protein>
<feature type="compositionally biased region" description="Basic and acidic residues" evidence="1">
    <location>
        <begin position="1"/>
        <end position="10"/>
    </location>
</feature>
<feature type="compositionally biased region" description="Basic and acidic residues" evidence="1">
    <location>
        <begin position="58"/>
        <end position="74"/>
    </location>
</feature>
<evidence type="ECO:0000313" key="2">
    <source>
        <dbReference type="EMBL" id="ABI83766.1"/>
    </source>
</evidence>
<dbReference type="AlphaFoldDB" id="Q06DI1"/>
<name>Q06DI1_ANOFN</name>
<dbReference type="VEuPathDB" id="VectorBase:AFUN2_012801"/>
<dbReference type="EMBL" id="DQ910344">
    <property type="protein sequence ID" value="ABI83766.1"/>
    <property type="molecule type" value="mRNA"/>
</dbReference>
<reference evidence="3" key="2">
    <citation type="submission" date="2020-05" db="UniProtKB">
        <authorList>
            <consortium name="EnsemblMetazoa"/>
        </authorList>
    </citation>
    <scope>IDENTIFICATION</scope>
    <source>
        <strain evidence="3">FUMOZ</strain>
    </source>
</reference>
<organism evidence="2">
    <name type="scientific">Anopheles funestus</name>
    <name type="common">African malaria mosquito</name>
    <dbReference type="NCBI Taxonomy" id="62324"/>
    <lineage>
        <taxon>Eukaryota</taxon>
        <taxon>Metazoa</taxon>
        <taxon>Ecdysozoa</taxon>
        <taxon>Arthropoda</taxon>
        <taxon>Hexapoda</taxon>
        <taxon>Insecta</taxon>
        <taxon>Pterygota</taxon>
        <taxon>Neoptera</taxon>
        <taxon>Endopterygota</taxon>
        <taxon>Diptera</taxon>
        <taxon>Nematocera</taxon>
        <taxon>Culicoidea</taxon>
        <taxon>Culicidae</taxon>
        <taxon>Anophelinae</taxon>
        <taxon>Anopheles</taxon>
    </lineage>
</organism>
<dbReference type="EnsemblMetazoa" id="AFUN007811-RA">
    <property type="protein sequence ID" value="AFUN007811-PA"/>
    <property type="gene ID" value="AFUN007811"/>
</dbReference>
<accession>A0A182RNI0</accession>
<sequence>MTDVSAKTEKTPVTTTEKEVESDEATPQVAPADATEESATTEKTAVETDGAAVDAAEVADKNGEEEPAKADKDNGVATEEEAATEGEPKESSNEDGEDAKELDGADKAAEATKRKATTDVKADGAVVEVDGAEHTTPEKKAKLDDSSDAKAAEEVST</sequence>
<dbReference type="RefSeq" id="XP_049281929.1">
    <property type="nucleotide sequence ID" value="XM_049425972.1"/>
</dbReference>
<accession>Q06DI1</accession>
<feature type="region of interest" description="Disordered" evidence="1">
    <location>
        <begin position="1"/>
        <end position="157"/>
    </location>
</feature>
<dbReference type="VEuPathDB" id="VectorBase:AFUN007811"/>
<feature type="compositionally biased region" description="Low complexity" evidence="1">
    <location>
        <begin position="30"/>
        <end position="56"/>
    </location>
</feature>
<proteinExistence type="evidence at transcript level"/>
<feature type="compositionally biased region" description="Basic and acidic residues" evidence="1">
    <location>
        <begin position="131"/>
        <end position="157"/>
    </location>
</feature>
<feature type="compositionally biased region" description="Basic and acidic residues" evidence="1">
    <location>
        <begin position="99"/>
        <end position="122"/>
    </location>
</feature>
<evidence type="ECO:0000313" key="3">
    <source>
        <dbReference type="EnsemblMetazoa" id="AFUN007811-PA"/>
    </source>
</evidence>